<dbReference type="InterPro" id="IPR000878">
    <property type="entry name" value="4pyrrol_Mease"/>
</dbReference>
<name>A0A6M5UIY2_9MICO</name>
<keyword evidence="3 8" id="KW-0808">Transferase</keyword>
<keyword evidence="2 8" id="KW-0489">Methyltransferase</keyword>
<dbReference type="GO" id="GO:0019354">
    <property type="term" value="P:siroheme biosynthetic process"/>
    <property type="evidence" value="ECO:0007669"/>
    <property type="project" value="InterPro"/>
</dbReference>
<dbReference type="GO" id="GO:0043115">
    <property type="term" value="F:precorrin-2 dehydrogenase activity"/>
    <property type="evidence" value="ECO:0007669"/>
    <property type="project" value="InterPro"/>
</dbReference>
<protein>
    <recommendedName>
        <fullName evidence="1">uroporphyrinogen-III C-methyltransferase</fullName>
        <ecNumber evidence="1">2.1.1.107</ecNumber>
    </recommendedName>
</protein>
<reference evidence="8 9" key="1">
    <citation type="journal article" date="2022" name="Int. J. Syst. Evol. Microbiol.">
        <title>Cellulosimicrobium protaetiae sp. nov., isolated from the gut of the larva of Protaetia brevitarsis seulensis.</title>
        <authorList>
            <person name="Le Han H."/>
            <person name="Nguyen T.T.H."/>
            <person name="Li Z."/>
            <person name="Shin N.R."/>
            <person name="Kim S.G."/>
        </authorList>
    </citation>
    <scope>NUCLEOTIDE SEQUENCE [LARGE SCALE GENOMIC DNA]</scope>
    <source>
        <strain evidence="8 9">BI34</strain>
    </source>
</reference>
<keyword evidence="4" id="KW-0949">S-adenosyl-L-methionine</keyword>
<evidence type="ECO:0000256" key="1">
    <source>
        <dbReference type="ARBA" id="ARBA00012162"/>
    </source>
</evidence>
<organism evidence="8 9">
    <name type="scientific">Cellulosimicrobium protaetiae</name>
    <dbReference type="NCBI Taxonomy" id="2587808"/>
    <lineage>
        <taxon>Bacteria</taxon>
        <taxon>Bacillati</taxon>
        <taxon>Actinomycetota</taxon>
        <taxon>Actinomycetes</taxon>
        <taxon>Micrococcales</taxon>
        <taxon>Promicromonosporaceae</taxon>
        <taxon>Cellulosimicrobium</taxon>
    </lineage>
</organism>
<dbReference type="GO" id="GO:0051287">
    <property type="term" value="F:NAD binding"/>
    <property type="evidence" value="ECO:0007669"/>
    <property type="project" value="InterPro"/>
</dbReference>
<evidence type="ECO:0000256" key="4">
    <source>
        <dbReference type="ARBA" id="ARBA00022691"/>
    </source>
</evidence>
<dbReference type="InterPro" id="IPR014777">
    <property type="entry name" value="4pyrrole_Mease_sub1"/>
</dbReference>
<evidence type="ECO:0000256" key="2">
    <source>
        <dbReference type="ARBA" id="ARBA00022603"/>
    </source>
</evidence>
<dbReference type="EMBL" id="CP052757">
    <property type="protein sequence ID" value="QJW37502.1"/>
    <property type="molecule type" value="Genomic_DNA"/>
</dbReference>
<dbReference type="GO" id="GO:0009236">
    <property type="term" value="P:cobalamin biosynthetic process"/>
    <property type="evidence" value="ECO:0007669"/>
    <property type="project" value="InterPro"/>
</dbReference>
<dbReference type="PANTHER" id="PTHR45790:SF3">
    <property type="entry name" value="S-ADENOSYL-L-METHIONINE-DEPENDENT UROPORPHYRINOGEN III METHYLTRANSFERASE, CHLOROPLASTIC"/>
    <property type="match status" value="1"/>
</dbReference>
<dbReference type="InterPro" id="IPR014776">
    <property type="entry name" value="4pyrrole_Mease_sub2"/>
</dbReference>
<dbReference type="InterPro" id="IPR036291">
    <property type="entry name" value="NAD(P)-bd_dom_sf"/>
</dbReference>
<dbReference type="CDD" id="cd11642">
    <property type="entry name" value="SUMT"/>
    <property type="match status" value="1"/>
</dbReference>
<dbReference type="NCBIfam" id="TIGR01469">
    <property type="entry name" value="cobA_cysG_Cterm"/>
    <property type="match status" value="1"/>
</dbReference>
<dbReference type="Gene3D" id="3.40.1010.10">
    <property type="entry name" value="Cobalt-precorrin-4 Transmethylase, Domain 1"/>
    <property type="match status" value="1"/>
</dbReference>
<dbReference type="AlphaFoldDB" id="A0A6M5UIY2"/>
<dbReference type="GO" id="GO:0051266">
    <property type="term" value="F:sirohydrochlorin ferrochelatase activity"/>
    <property type="evidence" value="ECO:0007669"/>
    <property type="project" value="InterPro"/>
</dbReference>
<evidence type="ECO:0000313" key="9">
    <source>
        <dbReference type="Proteomes" id="UP000451354"/>
    </source>
</evidence>
<dbReference type="Gene3D" id="3.40.50.720">
    <property type="entry name" value="NAD(P)-binding Rossmann-like Domain"/>
    <property type="match status" value="1"/>
</dbReference>
<dbReference type="Gene3D" id="3.30.950.10">
    <property type="entry name" value="Methyltransferase, Cobalt-precorrin-4 Transmethylase, Domain 2"/>
    <property type="match status" value="1"/>
</dbReference>
<feature type="active site" description="Proton acceptor" evidence="6">
    <location>
        <position position="268"/>
    </location>
</feature>
<dbReference type="PIRSF" id="PIRSF036426">
    <property type="entry name" value="Sirohaem_synth"/>
    <property type="match status" value="1"/>
</dbReference>
<dbReference type="SUPFAM" id="SSF51735">
    <property type="entry name" value="NAD(P)-binding Rossmann-fold domains"/>
    <property type="match status" value="1"/>
</dbReference>
<dbReference type="PANTHER" id="PTHR45790">
    <property type="entry name" value="SIROHEME SYNTHASE-RELATED"/>
    <property type="match status" value="1"/>
</dbReference>
<dbReference type="SUPFAM" id="SSF53790">
    <property type="entry name" value="Tetrapyrrole methylase"/>
    <property type="match status" value="1"/>
</dbReference>
<keyword evidence="9" id="KW-1185">Reference proteome</keyword>
<dbReference type="FunFam" id="3.40.1010.10:FF:000001">
    <property type="entry name" value="Siroheme synthase"/>
    <property type="match status" value="1"/>
</dbReference>
<evidence type="ECO:0000259" key="7">
    <source>
        <dbReference type="Pfam" id="PF00590"/>
    </source>
</evidence>
<dbReference type="Pfam" id="PF00590">
    <property type="entry name" value="TP_methylase"/>
    <property type="match status" value="1"/>
</dbReference>
<dbReference type="Pfam" id="PF13241">
    <property type="entry name" value="NAD_binding_7"/>
    <property type="match status" value="1"/>
</dbReference>
<dbReference type="InterPro" id="IPR006366">
    <property type="entry name" value="CobA/CysG_C"/>
</dbReference>
<gene>
    <name evidence="8" type="primary">cobA</name>
    <name evidence="8" type="ORF">FIC82_016250</name>
</gene>
<dbReference type="GO" id="GO:0004851">
    <property type="term" value="F:uroporphyrin-III C-methyltransferase activity"/>
    <property type="evidence" value="ECO:0007669"/>
    <property type="project" value="UniProtKB-EC"/>
</dbReference>
<dbReference type="KEGG" id="cprt:FIC82_016250"/>
<proteinExistence type="predicted"/>
<evidence type="ECO:0000256" key="6">
    <source>
        <dbReference type="PIRSR" id="PIRSR036426-1"/>
    </source>
</evidence>
<dbReference type="NCBIfam" id="NF004790">
    <property type="entry name" value="PRK06136.1"/>
    <property type="match status" value="1"/>
</dbReference>
<feature type="active site" description="Proton donor" evidence="6">
    <location>
        <position position="290"/>
    </location>
</feature>
<dbReference type="EC" id="2.1.1.107" evidence="1"/>
<evidence type="ECO:0000256" key="3">
    <source>
        <dbReference type="ARBA" id="ARBA00022679"/>
    </source>
</evidence>
<sequence length="474" mass="48595">MTAPEHETYPLGLRLDGRRTVVVGGGPVAARRTRGLLDAGAVVSVVAPFVCEDLAELLAAHGTEDAGGAHGHAVAPRDRGARLSWVRRDYLTGDLDGAWLVHTATGDPHVDAEVAADAEADRVFCVAAGDADLATAWVPAVARTRVPSTAPGDVAGGPARDDSLRQAAEVTVSVNAGRDPRRAQRVRDAVAALLETGELPLRAVRAPGVASSGADEQLGGLPLAGAVTAPLVRPVGSVALVGGGPGDTGLISVRGRRLLAEADVVVVDRLGPRGLLAELGDDVEVVDVGKTPGHHPVPQAEINRILVHHALVGRRVVRLKGGDPYVFGRGGEELDACREHGIPVEVVPGVTSAVSVPAAAGIPVTHRGLSRGFTVLTGHEDVGKVPAASDHTVVLLMGVSRLAETADALVAQGRSPETPVAVVEDGYGPRQRTTVGTLATIADRAREAGVRPPAVTVVGDVVTLSPAWPTPAPR</sequence>
<dbReference type="InterPro" id="IPR035996">
    <property type="entry name" value="4pyrrol_Methylase_sf"/>
</dbReference>
<accession>A0A6M5UIY2</accession>
<dbReference type="RefSeq" id="WP_168732000.1">
    <property type="nucleotide sequence ID" value="NZ_CP052757.1"/>
</dbReference>
<keyword evidence="5" id="KW-0627">Porphyrin biosynthesis</keyword>
<dbReference type="InterPro" id="IPR050161">
    <property type="entry name" value="Siro_Cobalamin_biosynth"/>
</dbReference>
<evidence type="ECO:0000256" key="5">
    <source>
        <dbReference type="ARBA" id="ARBA00023244"/>
    </source>
</evidence>
<dbReference type="Proteomes" id="UP000451354">
    <property type="component" value="Chromosome"/>
</dbReference>
<dbReference type="InterPro" id="IPR012409">
    <property type="entry name" value="Sirohaem_synth"/>
</dbReference>
<dbReference type="FunFam" id="3.30.950.10:FF:000001">
    <property type="entry name" value="Siroheme synthase"/>
    <property type="match status" value="1"/>
</dbReference>
<dbReference type="GO" id="GO:0032259">
    <property type="term" value="P:methylation"/>
    <property type="evidence" value="ECO:0007669"/>
    <property type="project" value="UniProtKB-KW"/>
</dbReference>
<evidence type="ECO:0000313" key="8">
    <source>
        <dbReference type="EMBL" id="QJW37502.1"/>
    </source>
</evidence>
<feature type="domain" description="Tetrapyrrole methylase" evidence="7">
    <location>
        <begin position="238"/>
        <end position="441"/>
    </location>
</feature>